<dbReference type="InParanoid" id="A0A3N4KQ57"/>
<keyword evidence="3" id="KW-1185">Reference proteome</keyword>
<dbReference type="AlphaFoldDB" id="A0A3N4KQ57"/>
<feature type="region of interest" description="Disordered" evidence="1">
    <location>
        <begin position="591"/>
        <end position="611"/>
    </location>
</feature>
<feature type="compositionally biased region" description="Pro residues" evidence="1">
    <location>
        <begin position="735"/>
        <end position="744"/>
    </location>
</feature>
<feature type="region of interest" description="Disordered" evidence="1">
    <location>
        <begin position="407"/>
        <end position="428"/>
    </location>
</feature>
<feature type="compositionally biased region" description="Pro residues" evidence="1">
    <location>
        <begin position="672"/>
        <end position="682"/>
    </location>
</feature>
<feature type="compositionally biased region" description="Acidic residues" evidence="1">
    <location>
        <begin position="599"/>
        <end position="608"/>
    </location>
</feature>
<feature type="compositionally biased region" description="Basic and acidic residues" evidence="1">
    <location>
        <begin position="81"/>
        <end position="106"/>
    </location>
</feature>
<feature type="region of interest" description="Disordered" evidence="1">
    <location>
        <begin position="1"/>
        <end position="253"/>
    </location>
</feature>
<feature type="region of interest" description="Disordered" evidence="1">
    <location>
        <begin position="298"/>
        <end position="343"/>
    </location>
</feature>
<evidence type="ECO:0000313" key="2">
    <source>
        <dbReference type="EMBL" id="RPB12586.1"/>
    </source>
</evidence>
<dbReference type="Proteomes" id="UP000277580">
    <property type="component" value="Unassembled WGS sequence"/>
</dbReference>
<dbReference type="STRING" id="1392247.A0A3N4KQ57"/>
<reference evidence="2 3" key="1">
    <citation type="journal article" date="2018" name="Nat. Ecol. Evol.">
        <title>Pezizomycetes genomes reveal the molecular basis of ectomycorrhizal truffle lifestyle.</title>
        <authorList>
            <person name="Murat C."/>
            <person name="Payen T."/>
            <person name="Noel B."/>
            <person name="Kuo A."/>
            <person name="Morin E."/>
            <person name="Chen J."/>
            <person name="Kohler A."/>
            <person name="Krizsan K."/>
            <person name="Balestrini R."/>
            <person name="Da Silva C."/>
            <person name="Montanini B."/>
            <person name="Hainaut M."/>
            <person name="Levati E."/>
            <person name="Barry K.W."/>
            <person name="Belfiori B."/>
            <person name="Cichocki N."/>
            <person name="Clum A."/>
            <person name="Dockter R.B."/>
            <person name="Fauchery L."/>
            <person name="Guy J."/>
            <person name="Iotti M."/>
            <person name="Le Tacon F."/>
            <person name="Lindquist E.A."/>
            <person name="Lipzen A."/>
            <person name="Malagnac F."/>
            <person name="Mello A."/>
            <person name="Molinier V."/>
            <person name="Miyauchi S."/>
            <person name="Poulain J."/>
            <person name="Riccioni C."/>
            <person name="Rubini A."/>
            <person name="Sitrit Y."/>
            <person name="Splivallo R."/>
            <person name="Traeger S."/>
            <person name="Wang M."/>
            <person name="Zifcakova L."/>
            <person name="Wipf D."/>
            <person name="Zambonelli A."/>
            <person name="Paolocci F."/>
            <person name="Nowrousian M."/>
            <person name="Ottonello S."/>
            <person name="Baldrian P."/>
            <person name="Spatafora J.W."/>
            <person name="Henrissat B."/>
            <person name="Nagy L.G."/>
            <person name="Aury J.M."/>
            <person name="Wincker P."/>
            <person name="Grigoriev I.V."/>
            <person name="Bonfante P."/>
            <person name="Martin F.M."/>
        </authorList>
    </citation>
    <scope>NUCLEOTIDE SEQUENCE [LARGE SCALE GENOMIC DNA]</scope>
    <source>
        <strain evidence="2 3">CCBAS932</strain>
    </source>
</reference>
<feature type="compositionally biased region" description="Polar residues" evidence="1">
    <location>
        <begin position="242"/>
        <end position="252"/>
    </location>
</feature>
<dbReference type="OrthoDB" id="5411126at2759"/>
<feature type="compositionally biased region" description="Low complexity" evidence="1">
    <location>
        <begin position="197"/>
        <end position="210"/>
    </location>
</feature>
<organism evidence="2 3">
    <name type="scientific">Morchella conica CCBAS932</name>
    <dbReference type="NCBI Taxonomy" id="1392247"/>
    <lineage>
        <taxon>Eukaryota</taxon>
        <taxon>Fungi</taxon>
        <taxon>Dikarya</taxon>
        <taxon>Ascomycota</taxon>
        <taxon>Pezizomycotina</taxon>
        <taxon>Pezizomycetes</taxon>
        <taxon>Pezizales</taxon>
        <taxon>Morchellaceae</taxon>
        <taxon>Morchella</taxon>
    </lineage>
</organism>
<protein>
    <submittedName>
        <fullName evidence="2">Uncharacterized protein</fullName>
    </submittedName>
</protein>
<proteinExistence type="predicted"/>
<name>A0A3N4KQ57_9PEZI</name>
<sequence>MCLPPISRGAPGKSPPSSSSSTSSTSTGPKKRRRRGEDEVATRVAAATSSGSTGKHLRSSAPVRRGKDGGVDGGPRRTSTRGRERGGRDRDRDTSRLAPPRTREAMESPLPSPAFSEKRSSSKRHHHSSASASTSTRRRRSESQTSTPRTPATATFQKERKSRKKPTDMIQKEQIITMQAPLQGGGTISGLVVIRPGSSSESGRSGTSKSSSRERSSESSNTSKATTLVASGAGTVGLGISLESSRALTPTSKGRVERFMEIEQVEQKVAQVTVPIPKIEVEEVKEVVNEPVKLMRVIPPPAPAPVPPAPAPAHPLPPASIPQSKAAHPPPPPPASIPQPKAAPPVETYPIMATLVYPTKESLAYQPISRYQVTSKITSTIPNPPAVRATPLVIDPANVRLPPSMLKYQNTSPTSSVHELPLHGSGTPALSISQQSSLSSLVSTSTASSAASASSIKEPSPKEPLIQYLNSTASSSTSSLVSASSTQSFQSVRPPTPQQKVNYYRYAAVATTPAHRPLKAIMDSPRLPRAGSWDGMPGADPNLGAYYRNAAVAAGKPKPTQPAAQKEGQVDLKTLAAYYANAKQKTALERVKYERSDESETEASDESASEISAISSQHSYYRARTTTIIAPEPDNTLALSPTNREHTTIIAGHKVFISTLRRSAPQVFHTARPPPAPTPPPAGGAASAVGDEDEEGPPEGSAENWFRGMKEQMGKDTGVKEGWADEEDEVVVPEGIPPPAPTPPLAREEEEIHLDNGYYGSPRMPYGYQR</sequence>
<accession>A0A3N4KQ57</accession>
<dbReference type="EMBL" id="ML119128">
    <property type="protein sequence ID" value="RPB12586.1"/>
    <property type="molecule type" value="Genomic_DNA"/>
</dbReference>
<feature type="compositionally biased region" description="Low complexity" evidence="1">
    <location>
        <begin position="7"/>
        <end position="28"/>
    </location>
</feature>
<feature type="compositionally biased region" description="Pro residues" evidence="1">
    <location>
        <begin position="328"/>
        <end position="343"/>
    </location>
</feature>
<feature type="region of interest" description="Disordered" evidence="1">
    <location>
        <begin position="668"/>
        <end position="770"/>
    </location>
</feature>
<feature type="compositionally biased region" description="Pro residues" evidence="1">
    <location>
        <begin position="298"/>
        <end position="320"/>
    </location>
</feature>
<feature type="compositionally biased region" description="Polar residues" evidence="1">
    <location>
        <begin position="407"/>
        <end position="417"/>
    </location>
</feature>
<evidence type="ECO:0000313" key="3">
    <source>
        <dbReference type="Proteomes" id="UP000277580"/>
    </source>
</evidence>
<gene>
    <name evidence="2" type="ORF">P167DRAFT_161106</name>
</gene>
<feature type="compositionally biased region" description="Basic and acidic residues" evidence="1">
    <location>
        <begin position="708"/>
        <end position="723"/>
    </location>
</feature>
<evidence type="ECO:0000256" key="1">
    <source>
        <dbReference type="SAM" id="MobiDB-lite"/>
    </source>
</evidence>